<organism evidence="2 3">
    <name type="scientific">Halospina denitrificans</name>
    <dbReference type="NCBI Taxonomy" id="332522"/>
    <lineage>
        <taxon>Bacteria</taxon>
        <taxon>Pseudomonadati</taxon>
        <taxon>Pseudomonadota</taxon>
        <taxon>Gammaproteobacteria</taxon>
        <taxon>Halospina</taxon>
    </lineage>
</organism>
<gene>
    <name evidence="2" type="ORF">DES49_1810</name>
</gene>
<evidence type="ECO:0000259" key="1">
    <source>
        <dbReference type="PROSITE" id="PS51112"/>
    </source>
</evidence>
<dbReference type="Pfam" id="PF01871">
    <property type="entry name" value="AMMECR1"/>
    <property type="match status" value="1"/>
</dbReference>
<protein>
    <recommendedName>
        <fullName evidence="1">AMMECR1 domain-containing protein</fullName>
    </recommendedName>
</protein>
<dbReference type="Gene3D" id="3.30.1490.150">
    <property type="entry name" value="Hypothetical protein ph0010, domain 2"/>
    <property type="match status" value="1"/>
</dbReference>
<reference evidence="2 3" key="1">
    <citation type="submission" date="2019-03" db="EMBL/GenBank/DDBJ databases">
        <title>Genomic Encyclopedia of Type Strains, Phase IV (KMG-IV): sequencing the most valuable type-strain genomes for metagenomic binning, comparative biology and taxonomic classification.</title>
        <authorList>
            <person name="Goeker M."/>
        </authorList>
    </citation>
    <scope>NUCLEOTIDE SEQUENCE [LARGE SCALE GENOMIC DNA]</scope>
    <source>
        <strain evidence="2 3">DSM 15505</strain>
    </source>
</reference>
<dbReference type="InterPro" id="IPR027623">
    <property type="entry name" value="AmmeMemoSam_A"/>
</dbReference>
<dbReference type="SUPFAM" id="SSF143447">
    <property type="entry name" value="AMMECR1-like"/>
    <property type="match status" value="1"/>
</dbReference>
<dbReference type="PANTHER" id="PTHR13016">
    <property type="entry name" value="AMMECR1 HOMOLOG"/>
    <property type="match status" value="1"/>
</dbReference>
<dbReference type="PANTHER" id="PTHR13016:SF0">
    <property type="entry name" value="AMME SYNDROME CANDIDATE GENE 1 PROTEIN"/>
    <property type="match status" value="1"/>
</dbReference>
<dbReference type="NCBIfam" id="TIGR04335">
    <property type="entry name" value="AmmeMemoSam_A"/>
    <property type="match status" value="1"/>
</dbReference>
<accession>A0A4V3EQK5</accession>
<comment type="caution">
    <text evidence="2">The sequence shown here is derived from an EMBL/GenBank/DDBJ whole genome shotgun (WGS) entry which is preliminary data.</text>
</comment>
<sequence>MSSTDYLTPEQRQQLLEPARTSIREGLETGQPKQMDPADWPMPLQVERASFVTLYSLNGSLRGCIGALQAYQSLVQDVSDHAYAAAFRDPRFSPLKAEELERIRLNISVLTVPESLEVASEKDLLAWLTPGEDGLILEDGPYRSTFLPAVWSSLDTPEAFVRELKRKAGLGADYWSPTIRFRRYRTESFGEEDA</sequence>
<dbReference type="InterPro" id="IPR002733">
    <property type="entry name" value="AMMECR1_domain"/>
</dbReference>
<proteinExistence type="predicted"/>
<dbReference type="Proteomes" id="UP000295830">
    <property type="component" value="Unassembled WGS sequence"/>
</dbReference>
<dbReference type="Gene3D" id="3.30.700.20">
    <property type="entry name" value="Hypothetical protein ph0010, domain 1"/>
    <property type="match status" value="1"/>
</dbReference>
<evidence type="ECO:0000313" key="2">
    <source>
        <dbReference type="EMBL" id="TDT41708.1"/>
    </source>
</evidence>
<dbReference type="InterPro" id="IPR023473">
    <property type="entry name" value="AMMECR1"/>
</dbReference>
<dbReference type="InterPro" id="IPR036071">
    <property type="entry name" value="AMMECR1_dom_sf"/>
</dbReference>
<dbReference type="NCBIfam" id="TIGR00296">
    <property type="entry name" value="TIGR00296 family protein"/>
    <property type="match status" value="1"/>
</dbReference>
<feature type="domain" description="AMMECR1" evidence="1">
    <location>
        <begin position="10"/>
        <end position="194"/>
    </location>
</feature>
<dbReference type="RefSeq" id="WP_243864982.1">
    <property type="nucleotide sequence ID" value="NZ_SOAX01000003.1"/>
</dbReference>
<evidence type="ECO:0000313" key="3">
    <source>
        <dbReference type="Proteomes" id="UP000295830"/>
    </source>
</evidence>
<name>A0A4V3EQK5_9GAMM</name>
<dbReference type="AlphaFoldDB" id="A0A4V3EQK5"/>
<dbReference type="EMBL" id="SOAX01000003">
    <property type="protein sequence ID" value="TDT41708.1"/>
    <property type="molecule type" value="Genomic_DNA"/>
</dbReference>
<dbReference type="InterPro" id="IPR027485">
    <property type="entry name" value="AMMECR1_N"/>
</dbReference>
<keyword evidence="3" id="KW-1185">Reference proteome</keyword>
<dbReference type="PROSITE" id="PS51112">
    <property type="entry name" value="AMMECR1"/>
    <property type="match status" value="1"/>
</dbReference>